<name>A0A2G2VC57_CAPBA</name>
<dbReference type="STRING" id="33114.A0A2G2VC57"/>
<dbReference type="EMBL" id="MLFT02000033">
    <property type="protein sequence ID" value="PHT30581.1"/>
    <property type="molecule type" value="Genomic_DNA"/>
</dbReference>
<dbReference type="AlphaFoldDB" id="A0A2G2VC57"/>
<reference evidence="1 2" key="1">
    <citation type="journal article" date="2017" name="Genome Biol.">
        <title>New reference genome sequences of hot pepper reveal the massive evolution of plant disease-resistance genes by retroduplication.</title>
        <authorList>
            <person name="Kim S."/>
            <person name="Park J."/>
            <person name="Yeom S.I."/>
            <person name="Kim Y.M."/>
            <person name="Seo E."/>
            <person name="Kim K.T."/>
            <person name="Kim M.S."/>
            <person name="Lee J.M."/>
            <person name="Cheong K."/>
            <person name="Shin H.S."/>
            <person name="Kim S.B."/>
            <person name="Han K."/>
            <person name="Lee J."/>
            <person name="Park M."/>
            <person name="Lee H.A."/>
            <person name="Lee H.Y."/>
            <person name="Lee Y."/>
            <person name="Oh S."/>
            <person name="Lee J.H."/>
            <person name="Choi E."/>
            <person name="Choi E."/>
            <person name="Lee S.E."/>
            <person name="Jeon J."/>
            <person name="Kim H."/>
            <person name="Choi G."/>
            <person name="Song H."/>
            <person name="Lee J."/>
            <person name="Lee S.C."/>
            <person name="Kwon J.K."/>
            <person name="Lee H.Y."/>
            <person name="Koo N."/>
            <person name="Hong Y."/>
            <person name="Kim R.W."/>
            <person name="Kang W.H."/>
            <person name="Huh J.H."/>
            <person name="Kang B.C."/>
            <person name="Yang T.J."/>
            <person name="Lee Y.H."/>
            <person name="Bennetzen J.L."/>
            <person name="Choi D."/>
        </authorList>
    </citation>
    <scope>NUCLEOTIDE SEQUENCE [LARGE SCALE GENOMIC DNA]</scope>
    <source>
        <strain evidence="2">cv. PBC81</strain>
    </source>
</reference>
<keyword evidence="2" id="KW-1185">Reference proteome</keyword>
<proteinExistence type="predicted"/>
<accession>A0A2G2VC57</accession>
<evidence type="ECO:0000313" key="2">
    <source>
        <dbReference type="Proteomes" id="UP000224567"/>
    </source>
</evidence>
<gene>
    <name evidence="1" type="ORF">CQW23_29886</name>
</gene>
<reference evidence="2" key="2">
    <citation type="journal article" date="2017" name="J. Anim. Genet.">
        <title>Multiple reference genome sequences of hot pepper reveal the massive evolution of plant disease resistance genes by retroduplication.</title>
        <authorList>
            <person name="Kim S."/>
            <person name="Park J."/>
            <person name="Yeom S.-I."/>
            <person name="Kim Y.-M."/>
            <person name="Seo E."/>
            <person name="Kim K.-T."/>
            <person name="Kim M.-S."/>
            <person name="Lee J.M."/>
            <person name="Cheong K."/>
            <person name="Shin H.-S."/>
            <person name="Kim S.-B."/>
            <person name="Han K."/>
            <person name="Lee J."/>
            <person name="Park M."/>
            <person name="Lee H.-A."/>
            <person name="Lee H.-Y."/>
            <person name="Lee Y."/>
            <person name="Oh S."/>
            <person name="Lee J.H."/>
            <person name="Choi E."/>
            <person name="Choi E."/>
            <person name="Lee S.E."/>
            <person name="Jeon J."/>
            <person name="Kim H."/>
            <person name="Choi G."/>
            <person name="Song H."/>
            <person name="Lee J."/>
            <person name="Lee S.-C."/>
            <person name="Kwon J.-K."/>
            <person name="Lee H.-Y."/>
            <person name="Koo N."/>
            <person name="Hong Y."/>
            <person name="Kim R.W."/>
            <person name="Kang W.-H."/>
            <person name="Huh J.H."/>
            <person name="Kang B.-C."/>
            <person name="Yang T.-J."/>
            <person name="Lee Y.-H."/>
            <person name="Bennetzen J.L."/>
            <person name="Choi D."/>
        </authorList>
    </citation>
    <scope>NUCLEOTIDE SEQUENCE [LARGE SCALE GENOMIC DNA]</scope>
    <source>
        <strain evidence="2">cv. PBC81</strain>
    </source>
</reference>
<evidence type="ECO:0000313" key="1">
    <source>
        <dbReference type="EMBL" id="PHT30581.1"/>
    </source>
</evidence>
<protein>
    <submittedName>
        <fullName evidence="1">Uncharacterized protein</fullName>
    </submittedName>
</protein>
<dbReference type="OrthoDB" id="381190at2759"/>
<comment type="caution">
    <text evidence="1">The sequence shown here is derived from an EMBL/GenBank/DDBJ whole genome shotgun (WGS) entry which is preliminary data.</text>
</comment>
<sequence>MPRQSVSVSRGHIIMVTPQVSELSGSALVQLALRTLAHFNFKGHDLLKFAKKSVVVYLEDEDRAIKKDVALCYCKLVANSFSAIYSTQFSPSIINRASGKRRHRVVEEV</sequence>
<organism evidence="1 2">
    <name type="scientific">Capsicum baccatum</name>
    <name type="common">Peruvian pepper</name>
    <dbReference type="NCBI Taxonomy" id="33114"/>
    <lineage>
        <taxon>Eukaryota</taxon>
        <taxon>Viridiplantae</taxon>
        <taxon>Streptophyta</taxon>
        <taxon>Embryophyta</taxon>
        <taxon>Tracheophyta</taxon>
        <taxon>Spermatophyta</taxon>
        <taxon>Magnoliopsida</taxon>
        <taxon>eudicotyledons</taxon>
        <taxon>Gunneridae</taxon>
        <taxon>Pentapetalae</taxon>
        <taxon>asterids</taxon>
        <taxon>lamiids</taxon>
        <taxon>Solanales</taxon>
        <taxon>Solanaceae</taxon>
        <taxon>Solanoideae</taxon>
        <taxon>Capsiceae</taxon>
        <taxon>Capsicum</taxon>
    </lineage>
</organism>
<dbReference type="Proteomes" id="UP000224567">
    <property type="component" value="Unassembled WGS sequence"/>
</dbReference>